<dbReference type="InterPro" id="IPR036950">
    <property type="entry name" value="PBP_transglycosylase"/>
</dbReference>
<feature type="compositionally biased region" description="Basic and acidic residues" evidence="11">
    <location>
        <begin position="784"/>
        <end position="800"/>
    </location>
</feature>
<dbReference type="PANTHER" id="PTHR30400:SF0">
    <property type="entry name" value="BIOSYNTHETIC PEPTIDOGLYCAN TRANSGLYCOSYLASE"/>
    <property type="match status" value="1"/>
</dbReference>
<evidence type="ECO:0000256" key="6">
    <source>
        <dbReference type="ARBA" id="ARBA00022960"/>
    </source>
</evidence>
<evidence type="ECO:0000256" key="8">
    <source>
        <dbReference type="ARBA" id="ARBA00022989"/>
    </source>
</evidence>
<evidence type="ECO:0000256" key="11">
    <source>
        <dbReference type="SAM" id="MobiDB-lite"/>
    </source>
</evidence>
<dbReference type="AlphaFoldDB" id="A0A4Y6Q0L3"/>
<keyword evidence="10" id="KW-0961">Cell wall biogenesis/degradation</keyword>
<feature type="region of interest" description="Disordered" evidence="11">
    <location>
        <begin position="140"/>
        <end position="168"/>
    </location>
</feature>
<keyword evidence="5 12" id="KW-0812">Transmembrane</keyword>
<dbReference type="InterPro" id="IPR023346">
    <property type="entry name" value="Lysozyme-like_dom_sf"/>
</dbReference>
<keyword evidence="6" id="KW-0133">Cell shape</keyword>
<dbReference type="InterPro" id="IPR011812">
    <property type="entry name" value="Pep_trsgly"/>
</dbReference>
<evidence type="ECO:0000256" key="7">
    <source>
        <dbReference type="ARBA" id="ARBA00022984"/>
    </source>
</evidence>
<dbReference type="RefSeq" id="WP_141200573.1">
    <property type="nucleotide sequence ID" value="NZ_CP041186.1"/>
</dbReference>
<feature type="compositionally biased region" description="Acidic residues" evidence="11">
    <location>
        <begin position="146"/>
        <end position="164"/>
    </location>
</feature>
<gene>
    <name evidence="14" type="ORF">FIV42_26310</name>
</gene>
<sequence>MSDSALKKSSKLRKVAIISGIVVAVCLVLAAVGYWLVVPGIADSVVRNKLEAAEKKLGVDIEMQRVATSGLSGVSLHGFKIVDPETEAAVVEVGSMSASIDAFELLLGNRELSGISVSDATLHVHRNADGSTNLEQILARRGGDADREDGDETTEDKDADDGTSTDESSASASFLRFFGGEWPDVDVKNAKIVLTAAEGAEPWPVDEIATDALTLDSDGESARFETVLALAHGDANPRWTLPQKIDIVATLRVPLLESTGNVTFDTPLEVVDVGPYPFLRLGVGGFSLDDDNTVGVHKLSLGVQGAAEPTRLVSIERVAATLRSLEPNLENLRPLEVRIEKPVVTIDHDAQYGSGLSDLNHLLRRPLAHHVRGQAKGIVKAIVEKKGLEFEEDEDKGGGLMAKLGEVNWTKFLGQQAPQQVVIEGATIEVSDKRPLALATMDETIALRDGYFEFNHRAIHGELVFSAGFVAQANGDEPRGKVDADFSWSYRDKSLELDANLDSLSLPWLVQLAGGQVADKIRGGVVRADIEAKREAKKRRLDLKGLLSIENGHVFFAPVTEEPIEGLTASYVFEAHYDPKQKVPEPKLLKERAIDVNKPEDDDSKDQAQAKKARTDAGEEEKPRPPQRGAFVVSKGEVELNGVKGEFMPAIYGLDGAKRPARFDLAVRLPKTDVMNLFDAVPVAIQGPVAGTKMKGSFGWTLDAEVPLYDAGDMKWKSKPLLENFELVSMPKQVDVHKMREEFELEIYDPTLEWKRKVTIPEMRPVPIEWLVSHSGLTAEEFEERRKEREWPPRYAKDYEPDPDNDGIPNRLMPHPAPWQDDLETMPASVEPDFGLNDSPSFEPLRPEPRQQGVQKVRTKPKKKAMVLWKDEKKEHPYGEYTYVPLQYISPWMVRAAMTTEDNSFFKHHGFNWYALKDSVEDNIEAGAYVRGASTISMQLVKNVFLNRKKVLARKIQEAFLVWIMEDVVDVPKARLLELYFNVIEYGPGIYGIHDAAVHYFGKRPDKLTLTEVAWLVSIVPNPKKYHIYYERGRISNAWFRHMLRYVRVMHNRGRVTELEYELAKNQKPEFYKPADGEPLMRMERDPNELDEIEKLKEDAGKIEIPGLQNLFGP</sequence>
<evidence type="ECO:0000256" key="4">
    <source>
        <dbReference type="ARBA" id="ARBA00022679"/>
    </source>
</evidence>
<evidence type="ECO:0000313" key="15">
    <source>
        <dbReference type="Proteomes" id="UP000315995"/>
    </source>
</evidence>
<dbReference type="GO" id="GO:0071555">
    <property type="term" value="P:cell wall organization"/>
    <property type="evidence" value="ECO:0007669"/>
    <property type="project" value="UniProtKB-KW"/>
</dbReference>
<evidence type="ECO:0000256" key="5">
    <source>
        <dbReference type="ARBA" id="ARBA00022692"/>
    </source>
</evidence>
<accession>A0A4Y6Q0L3</accession>
<dbReference type="OrthoDB" id="9766909at2"/>
<dbReference type="GO" id="GO:0016763">
    <property type="term" value="F:pentosyltransferase activity"/>
    <property type="evidence" value="ECO:0007669"/>
    <property type="project" value="InterPro"/>
</dbReference>
<evidence type="ECO:0000256" key="9">
    <source>
        <dbReference type="ARBA" id="ARBA00023136"/>
    </source>
</evidence>
<organism evidence="14 15">
    <name type="scientific">Persicimonas caeni</name>
    <dbReference type="NCBI Taxonomy" id="2292766"/>
    <lineage>
        <taxon>Bacteria</taxon>
        <taxon>Deltaproteobacteria</taxon>
        <taxon>Bradymonadales</taxon>
        <taxon>Bradymonadaceae</taxon>
        <taxon>Persicimonas</taxon>
    </lineage>
</organism>
<dbReference type="InterPro" id="IPR001264">
    <property type="entry name" value="Glyco_trans_51"/>
</dbReference>
<keyword evidence="3" id="KW-0328">Glycosyltransferase</keyword>
<evidence type="ECO:0000256" key="2">
    <source>
        <dbReference type="ARBA" id="ARBA00022519"/>
    </source>
</evidence>
<proteinExistence type="predicted"/>
<dbReference type="Proteomes" id="UP000315995">
    <property type="component" value="Chromosome"/>
</dbReference>
<dbReference type="GO" id="GO:0009274">
    <property type="term" value="C:peptidoglycan-based cell wall"/>
    <property type="evidence" value="ECO:0007669"/>
    <property type="project" value="InterPro"/>
</dbReference>
<feature type="region of interest" description="Disordered" evidence="11">
    <location>
        <begin position="594"/>
        <end position="630"/>
    </location>
</feature>
<evidence type="ECO:0000259" key="13">
    <source>
        <dbReference type="Pfam" id="PF00912"/>
    </source>
</evidence>
<keyword evidence="9 12" id="KW-0472">Membrane</keyword>
<dbReference type="Pfam" id="PF00912">
    <property type="entry name" value="Transgly"/>
    <property type="match status" value="1"/>
</dbReference>
<evidence type="ECO:0000256" key="1">
    <source>
        <dbReference type="ARBA" id="ARBA00022475"/>
    </source>
</evidence>
<dbReference type="GO" id="GO:0008360">
    <property type="term" value="P:regulation of cell shape"/>
    <property type="evidence" value="ECO:0007669"/>
    <property type="project" value="UniProtKB-KW"/>
</dbReference>
<dbReference type="PANTHER" id="PTHR30400">
    <property type="entry name" value="MONOFUNCTIONAL BIOSYNTHETIC PEPTIDOGLYCAN TRANSGLYCOSYLASE"/>
    <property type="match status" value="1"/>
</dbReference>
<dbReference type="Gene3D" id="1.10.3810.10">
    <property type="entry name" value="Biosynthetic peptidoglycan transglycosylase-like"/>
    <property type="match status" value="1"/>
</dbReference>
<keyword evidence="2" id="KW-0997">Cell inner membrane</keyword>
<dbReference type="SUPFAM" id="SSF53955">
    <property type="entry name" value="Lysozyme-like"/>
    <property type="match status" value="1"/>
</dbReference>
<evidence type="ECO:0000256" key="10">
    <source>
        <dbReference type="ARBA" id="ARBA00023316"/>
    </source>
</evidence>
<accession>A0A5B8YI92</accession>
<dbReference type="EMBL" id="CP041186">
    <property type="protein sequence ID" value="QDG54128.1"/>
    <property type="molecule type" value="Genomic_DNA"/>
</dbReference>
<feature type="region of interest" description="Disordered" evidence="11">
    <location>
        <begin position="835"/>
        <end position="858"/>
    </location>
</feature>
<keyword evidence="7" id="KW-0573">Peptidoglycan synthesis</keyword>
<keyword evidence="1" id="KW-1003">Cell membrane</keyword>
<evidence type="ECO:0000256" key="3">
    <source>
        <dbReference type="ARBA" id="ARBA00022676"/>
    </source>
</evidence>
<keyword evidence="8 12" id="KW-1133">Transmembrane helix</keyword>
<reference evidence="14 15" key="1">
    <citation type="submission" date="2019-06" db="EMBL/GenBank/DDBJ databases">
        <title>Persicimonas caeni gen. nov., sp. nov., a predatory bacterium isolated from solar saltern.</title>
        <authorList>
            <person name="Wang S."/>
        </authorList>
    </citation>
    <scope>NUCLEOTIDE SEQUENCE [LARGE SCALE GENOMIC DNA]</scope>
    <source>
        <strain evidence="14 15">YN101</strain>
    </source>
</reference>
<feature type="domain" description="Glycosyl transferase family 51" evidence="13">
    <location>
        <begin position="881"/>
        <end position="1037"/>
    </location>
</feature>
<protein>
    <recommendedName>
        <fullName evidence="13">Glycosyl transferase family 51 domain-containing protein</fullName>
    </recommendedName>
</protein>
<keyword evidence="15" id="KW-1185">Reference proteome</keyword>
<evidence type="ECO:0000256" key="12">
    <source>
        <dbReference type="SAM" id="Phobius"/>
    </source>
</evidence>
<keyword evidence="4" id="KW-0808">Transferase</keyword>
<feature type="region of interest" description="Disordered" evidence="11">
    <location>
        <begin position="784"/>
        <end position="818"/>
    </location>
</feature>
<name>A0A4Y6Q0L3_PERCE</name>
<feature type="transmembrane region" description="Helical" evidence="12">
    <location>
        <begin position="15"/>
        <end position="37"/>
    </location>
</feature>
<evidence type="ECO:0000313" key="14">
    <source>
        <dbReference type="EMBL" id="QDG54128.1"/>
    </source>
</evidence>
<feature type="compositionally biased region" description="Basic and acidic residues" evidence="11">
    <location>
        <begin position="594"/>
        <end position="624"/>
    </location>
</feature>
<dbReference type="GO" id="GO:0009252">
    <property type="term" value="P:peptidoglycan biosynthetic process"/>
    <property type="evidence" value="ECO:0007669"/>
    <property type="project" value="UniProtKB-KW"/>
</dbReference>
<dbReference type="GO" id="GO:0016020">
    <property type="term" value="C:membrane"/>
    <property type="evidence" value="ECO:0007669"/>
    <property type="project" value="InterPro"/>
</dbReference>